<name>A0A392V5G6_9FABA</name>
<reference evidence="1 2" key="1">
    <citation type="journal article" date="2018" name="Front. Plant Sci.">
        <title>Red Clover (Trifolium pratense) and Zigzag Clover (T. medium) - A Picture of Genomic Similarities and Differences.</title>
        <authorList>
            <person name="Dluhosova J."/>
            <person name="Istvanek J."/>
            <person name="Nedelnik J."/>
            <person name="Repkova J."/>
        </authorList>
    </citation>
    <scope>NUCLEOTIDE SEQUENCE [LARGE SCALE GENOMIC DNA]</scope>
    <source>
        <strain evidence="2">cv. 10/8</strain>
        <tissue evidence="1">Leaf</tissue>
    </source>
</reference>
<feature type="non-terminal residue" evidence="1">
    <location>
        <position position="1"/>
    </location>
</feature>
<dbReference type="Proteomes" id="UP000265520">
    <property type="component" value="Unassembled WGS sequence"/>
</dbReference>
<dbReference type="EMBL" id="LXQA011045488">
    <property type="protein sequence ID" value="MCI82519.1"/>
    <property type="molecule type" value="Genomic_DNA"/>
</dbReference>
<keyword evidence="2" id="KW-1185">Reference proteome</keyword>
<dbReference type="AlphaFoldDB" id="A0A392V5G6"/>
<comment type="caution">
    <text evidence="1">The sequence shown here is derived from an EMBL/GenBank/DDBJ whole genome shotgun (WGS) entry which is preliminary data.</text>
</comment>
<organism evidence="1 2">
    <name type="scientific">Trifolium medium</name>
    <dbReference type="NCBI Taxonomy" id="97028"/>
    <lineage>
        <taxon>Eukaryota</taxon>
        <taxon>Viridiplantae</taxon>
        <taxon>Streptophyta</taxon>
        <taxon>Embryophyta</taxon>
        <taxon>Tracheophyta</taxon>
        <taxon>Spermatophyta</taxon>
        <taxon>Magnoliopsida</taxon>
        <taxon>eudicotyledons</taxon>
        <taxon>Gunneridae</taxon>
        <taxon>Pentapetalae</taxon>
        <taxon>rosids</taxon>
        <taxon>fabids</taxon>
        <taxon>Fabales</taxon>
        <taxon>Fabaceae</taxon>
        <taxon>Papilionoideae</taxon>
        <taxon>50 kb inversion clade</taxon>
        <taxon>NPAAA clade</taxon>
        <taxon>Hologalegina</taxon>
        <taxon>IRL clade</taxon>
        <taxon>Trifolieae</taxon>
        <taxon>Trifolium</taxon>
    </lineage>
</organism>
<accession>A0A392V5G6</accession>
<evidence type="ECO:0000313" key="2">
    <source>
        <dbReference type="Proteomes" id="UP000265520"/>
    </source>
</evidence>
<protein>
    <submittedName>
        <fullName evidence="1">Uncharacterized protein</fullName>
    </submittedName>
</protein>
<proteinExistence type="predicted"/>
<evidence type="ECO:0000313" key="1">
    <source>
        <dbReference type="EMBL" id="MCI82519.1"/>
    </source>
</evidence>
<sequence>VVVWYWIDRGCEIEVVVI</sequence>